<reference evidence="2 3" key="2">
    <citation type="journal article" date="2014" name="J. Gen. Appl. Microbiol.">
        <title>The early diverging ascomycetous budding yeast Saitoella complicata has three histone deacetylases belonging to the Clr6, Hos2, and Rpd3 lineages.</title>
        <authorList>
            <person name="Nishida H."/>
            <person name="Matsumoto T."/>
            <person name="Kondo S."/>
            <person name="Hamamoto M."/>
            <person name="Yoshikawa H."/>
        </authorList>
    </citation>
    <scope>NUCLEOTIDE SEQUENCE [LARGE SCALE GENOMIC DNA]</scope>
    <source>
        <strain evidence="2 3">NRRL Y-17804</strain>
    </source>
</reference>
<feature type="compositionally biased region" description="Polar residues" evidence="1">
    <location>
        <begin position="590"/>
        <end position="605"/>
    </location>
</feature>
<dbReference type="AlphaFoldDB" id="A0A0E9NQ89"/>
<dbReference type="Proteomes" id="UP000033140">
    <property type="component" value="Unassembled WGS sequence"/>
</dbReference>
<gene>
    <name evidence="2" type="ORF">G7K_6092-t1</name>
</gene>
<feature type="region of interest" description="Disordered" evidence="1">
    <location>
        <begin position="518"/>
        <end position="572"/>
    </location>
</feature>
<sequence>MRCSTMAIAVAVLVCCLMNFVTYIDSFALGLHTSSKEAARRRPSTANDRDVQDQLFQHFPSTFQGSHIFTPCITPTTSCSFLDMTPKEMLFMLPQPLFGEEDTEVQQLPQMWFCFYQAISGMYAPVSGKASEKHVQFYLSVLNLFLHVDSHRWAKAAAGLDFIVSINSPLLAQFLHVFEVLGVGTEEWLYSLYIVFKIRKNKEAPLKDALNFEFVLAALFVGSQQAKAYDRVATKVSETEMSEELSYWAEEFECPRICQLAGVLQEQWEDSCKEMTEVALEKDSTLTGAEIFAKDWCKFSDHAMEWVCDAFAPKVDKSRPLTPVWRDREELRMCHLNNLKNQPNPFAIQPDLHWNSDLFARRFCRLAYGTSMLESPPPEILEVAYNFHAGFHECDGISDETITLALLYAYKFACSGDLKDESISGHIAMAVCLYFASTLQYDIDYTPKTFADVARIKVPGFVKVKERLVKVTKGDIHVTCEEWTAWQGEGIEEALTNPKQTRSKEGAAQAEEELDLFLQDVDSGTEADVDTIEDDRDDEEETGESIESGHPEESSVPFTPLFSNFPQDSTLSPATTAVPEIIVNGPELSQGGSTVESPVNVQTSGRPDLVPSPTEGCFKFEEKKAADENCISTPKRPALTSILAVRGDHLSDSLTCTVSVQEVAGKFGGSIFRRHNSVQFRRASFESPVHLRAGHQKAASYSCPDFSAHDKRSKGFRVGRLKVSQLFSFFEPRR</sequence>
<name>A0A0E9NQ89_SAICN</name>
<accession>A0A0E9NQ89</accession>
<evidence type="ECO:0000313" key="2">
    <source>
        <dbReference type="EMBL" id="GAO52004.1"/>
    </source>
</evidence>
<feature type="compositionally biased region" description="Polar residues" evidence="1">
    <location>
        <begin position="561"/>
        <end position="572"/>
    </location>
</feature>
<dbReference type="EMBL" id="BACD03000057">
    <property type="protein sequence ID" value="GAO52004.1"/>
    <property type="molecule type" value="Genomic_DNA"/>
</dbReference>
<feature type="region of interest" description="Disordered" evidence="1">
    <location>
        <begin position="585"/>
        <end position="614"/>
    </location>
</feature>
<protein>
    <submittedName>
        <fullName evidence="2">Uncharacterized protein</fullName>
    </submittedName>
</protein>
<reference evidence="2 3" key="3">
    <citation type="journal article" date="2015" name="Genome Announc.">
        <title>Draft Genome Sequence of the Archiascomycetous Yeast Saitoella complicata.</title>
        <authorList>
            <person name="Yamauchi K."/>
            <person name="Kondo S."/>
            <person name="Hamamoto M."/>
            <person name="Takahashi Y."/>
            <person name="Ogura Y."/>
            <person name="Hayashi T."/>
            <person name="Nishida H."/>
        </authorList>
    </citation>
    <scope>NUCLEOTIDE SEQUENCE [LARGE SCALE GENOMIC DNA]</scope>
    <source>
        <strain evidence="2 3">NRRL Y-17804</strain>
    </source>
</reference>
<organism evidence="2 3">
    <name type="scientific">Saitoella complicata (strain BCRC 22490 / CBS 7301 / JCM 7358 / NBRC 10748 / NRRL Y-17804)</name>
    <dbReference type="NCBI Taxonomy" id="698492"/>
    <lineage>
        <taxon>Eukaryota</taxon>
        <taxon>Fungi</taxon>
        <taxon>Dikarya</taxon>
        <taxon>Ascomycota</taxon>
        <taxon>Taphrinomycotina</taxon>
        <taxon>Taphrinomycotina incertae sedis</taxon>
        <taxon>Saitoella</taxon>
    </lineage>
</organism>
<feature type="compositionally biased region" description="Acidic residues" evidence="1">
    <location>
        <begin position="523"/>
        <end position="544"/>
    </location>
</feature>
<evidence type="ECO:0000256" key="1">
    <source>
        <dbReference type="SAM" id="MobiDB-lite"/>
    </source>
</evidence>
<comment type="caution">
    <text evidence="2">The sequence shown here is derived from an EMBL/GenBank/DDBJ whole genome shotgun (WGS) entry which is preliminary data.</text>
</comment>
<keyword evidence="3" id="KW-1185">Reference proteome</keyword>
<reference evidence="2 3" key="1">
    <citation type="journal article" date="2011" name="J. Gen. Appl. Microbiol.">
        <title>Draft genome sequencing of the enigmatic yeast Saitoella complicata.</title>
        <authorList>
            <person name="Nishida H."/>
            <person name="Hamamoto M."/>
            <person name="Sugiyama J."/>
        </authorList>
    </citation>
    <scope>NUCLEOTIDE SEQUENCE [LARGE SCALE GENOMIC DNA]</scope>
    <source>
        <strain evidence="2 3">NRRL Y-17804</strain>
    </source>
</reference>
<proteinExistence type="predicted"/>
<evidence type="ECO:0000313" key="3">
    <source>
        <dbReference type="Proteomes" id="UP000033140"/>
    </source>
</evidence>